<protein>
    <recommendedName>
        <fullName evidence="3">Fibronectin type-III domain-containing protein</fullName>
    </recommendedName>
</protein>
<evidence type="ECO:0000259" key="3">
    <source>
        <dbReference type="PROSITE" id="PS50853"/>
    </source>
</evidence>
<evidence type="ECO:0000313" key="5">
    <source>
        <dbReference type="Proteomes" id="UP001497472"/>
    </source>
</evidence>
<organism evidence="4 5">
    <name type="scientific">Leptosia nina</name>
    <dbReference type="NCBI Taxonomy" id="320188"/>
    <lineage>
        <taxon>Eukaryota</taxon>
        <taxon>Metazoa</taxon>
        <taxon>Ecdysozoa</taxon>
        <taxon>Arthropoda</taxon>
        <taxon>Hexapoda</taxon>
        <taxon>Insecta</taxon>
        <taxon>Pterygota</taxon>
        <taxon>Neoptera</taxon>
        <taxon>Endopterygota</taxon>
        <taxon>Lepidoptera</taxon>
        <taxon>Glossata</taxon>
        <taxon>Ditrysia</taxon>
        <taxon>Papilionoidea</taxon>
        <taxon>Pieridae</taxon>
        <taxon>Pierinae</taxon>
        <taxon>Leptosia</taxon>
    </lineage>
</organism>
<feature type="domain" description="Fibronectin type-III" evidence="3">
    <location>
        <begin position="97"/>
        <end position="185"/>
    </location>
</feature>
<feature type="compositionally biased region" description="Polar residues" evidence="1">
    <location>
        <begin position="484"/>
        <end position="500"/>
    </location>
</feature>
<keyword evidence="2" id="KW-1133">Transmembrane helix</keyword>
<dbReference type="AlphaFoldDB" id="A0AAV1J3X7"/>
<dbReference type="EMBL" id="CAVLEF010000005">
    <property type="protein sequence ID" value="CAK1543758.1"/>
    <property type="molecule type" value="Genomic_DNA"/>
</dbReference>
<accession>A0AAV1J3X7</accession>
<feature type="region of interest" description="Disordered" evidence="1">
    <location>
        <begin position="451"/>
        <end position="555"/>
    </location>
</feature>
<dbReference type="CDD" id="cd00063">
    <property type="entry name" value="FN3"/>
    <property type="match status" value="1"/>
</dbReference>
<sequence>MENGEVLVTWRQFAKENPGVMQWILQYCTDYMRLNTVRNVTLDNNVHNYTLNGETPLYIRVLGSRTTEWLPQNLTLVPWTSTELAVTDLDEGEVIPNPHELQLVEVQEESFTMSWLCENAQRYTFLVCVRRMDRSEECLESLGTNTTVHNLDAGSEYEVRVQARVPGRALGGAFTEPYHVMTVSRGAHRFKNLTYEYVNASAVRISWSGDADNYTVRYSSLLKLPVERWAALTSRGNTVLINGIEPTNHTFVMVSGYSPVAHSPILNVPPQLTYLQSKDIKYAYTSNGVRVSWRGEGLRVILFTQNITQPLDTWRAVNVTDSNVELDELDPQLPIFVIVSAAGVGARSQVLNIPPRPADAYGYQLGIGLGVGFCILCVLTAIFICIWRKRKMARNRSPSRSQRPGATRGAAPEESEMRVVGGASAVSGANAAGAHARHNGLEPLLNGHVHIIDNPASKTPNGKIKKGRRYDPSDAFDLSRQEPDTTMETTLESTRYSLLDTSRPPDLDFSRTSRDLSANNSFNKLPDDNMNSELTRSTEFQLDNSKIQPTLQPNG</sequence>
<dbReference type="InterPro" id="IPR036116">
    <property type="entry name" value="FN3_sf"/>
</dbReference>
<dbReference type="InterPro" id="IPR013783">
    <property type="entry name" value="Ig-like_fold"/>
</dbReference>
<feature type="compositionally biased region" description="Basic and acidic residues" evidence="1">
    <location>
        <begin position="503"/>
        <end position="514"/>
    </location>
</feature>
<dbReference type="Pfam" id="PF00041">
    <property type="entry name" value="fn3"/>
    <property type="match status" value="1"/>
</dbReference>
<keyword evidence="2" id="KW-0812">Transmembrane</keyword>
<keyword evidence="2" id="KW-0472">Membrane</keyword>
<proteinExistence type="predicted"/>
<name>A0AAV1J3X7_9NEOP</name>
<feature type="compositionally biased region" description="Basic and acidic residues" evidence="1">
    <location>
        <begin position="469"/>
        <end position="483"/>
    </location>
</feature>
<comment type="caution">
    <text evidence="4">The sequence shown here is derived from an EMBL/GenBank/DDBJ whole genome shotgun (WGS) entry which is preliminary data.</text>
</comment>
<feature type="compositionally biased region" description="Polar residues" evidence="1">
    <location>
        <begin position="515"/>
        <end position="555"/>
    </location>
</feature>
<evidence type="ECO:0000313" key="4">
    <source>
        <dbReference type="EMBL" id="CAK1543758.1"/>
    </source>
</evidence>
<reference evidence="4 5" key="1">
    <citation type="submission" date="2023-11" db="EMBL/GenBank/DDBJ databases">
        <authorList>
            <person name="Okamura Y."/>
        </authorList>
    </citation>
    <scope>NUCLEOTIDE SEQUENCE [LARGE SCALE GENOMIC DNA]</scope>
</reference>
<dbReference type="PROSITE" id="PS50853">
    <property type="entry name" value="FN3"/>
    <property type="match status" value="1"/>
</dbReference>
<dbReference type="SUPFAM" id="SSF49265">
    <property type="entry name" value="Fibronectin type III"/>
    <property type="match status" value="1"/>
</dbReference>
<keyword evidence="5" id="KW-1185">Reference proteome</keyword>
<dbReference type="Gene3D" id="2.60.40.10">
    <property type="entry name" value="Immunoglobulins"/>
    <property type="match status" value="1"/>
</dbReference>
<feature type="transmembrane region" description="Helical" evidence="2">
    <location>
        <begin position="361"/>
        <end position="387"/>
    </location>
</feature>
<evidence type="ECO:0000256" key="1">
    <source>
        <dbReference type="SAM" id="MobiDB-lite"/>
    </source>
</evidence>
<dbReference type="InterPro" id="IPR003961">
    <property type="entry name" value="FN3_dom"/>
</dbReference>
<dbReference type="Proteomes" id="UP001497472">
    <property type="component" value="Unassembled WGS sequence"/>
</dbReference>
<feature type="region of interest" description="Disordered" evidence="1">
    <location>
        <begin position="394"/>
        <end position="418"/>
    </location>
</feature>
<evidence type="ECO:0000256" key="2">
    <source>
        <dbReference type="SAM" id="Phobius"/>
    </source>
</evidence>
<gene>
    <name evidence="4" type="ORF">LNINA_LOCUS3553</name>
</gene>